<dbReference type="SMR" id="A0A482WNQ2"/>
<dbReference type="OrthoDB" id="2985014at2759"/>
<dbReference type="GO" id="GO:0016020">
    <property type="term" value="C:membrane"/>
    <property type="evidence" value="ECO:0007669"/>
    <property type="project" value="UniProtKB-SubCell"/>
</dbReference>
<dbReference type="GO" id="GO:0006820">
    <property type="term" value="P:monoatomic anion transport"/>
    <property type="evidence" value="ECO:0007669"/>
    <property type="project" value="TreeGrafter"/>
</dbReference>
<keyword evidence="2 5" id="KW-0812">Transmembrane</keyword>
<protein>
    <recommendedName>
        <fullName evidence="8">Major facilitator superfamily (MFS) profile domain-containing protein</fullName>
    </recommendedName>
</protein>
<keyword evidence="3 5" id="KW-1133">Transmembrane helix</keyword>
<gene>
    <name evidence="6" type="ORF">LSTR_LSTR007866</name>
</gene>
<dbReference type="Pfam" id="PF07690">
    <property type="entry name" value="MFS_1"/>
    <property type="match status" value="1"/>
</dbReference>
<dbReference type="PANTHER" id="PTHR11662:SF411">
    <property type="entry name" value="GH05102P"/>
    <property type="match status" value="1"/>
</dbReference>
<evidence type="ECO:0000256" key="3">
    <source>
        <dbReference type="ARBA" id="ARBA00022989"/>
    </source>
</evidence>
<feature type="transmembrane region" description="Helical" evidence="5">
    <location>
        <begin position="422"/>
        <end position="443"/>
    </location>
</feature>
<dbReference type="GO" id="GO:0022857">
    <property type="term" value="F:transmembrane transporter activity"/>
    <property type="evidence" value="ECO:0007669"/>
    <property type="project" value="InterPro"/>
</dbReference>
<evidence type="ECO:0008006" key="8">
    <source>
        <dbReference type="Google" id="ProtNLM"/>
    </source>
</evidence>
<evidence type="ECO:0000313" key="7">
    <source>
        <dbReference type="Proteomes" id="UP000291343"/>
    </source>
</evidence>
<feature type="transmembrane region" description="Helical" evidence="5">
    <location>
        <begin position="330"/>
        <end position="349"/>
    </location>
</feature>
<accession>A0A482WNQ2</accession>
<feature type="transmembrane region" description="Helical" evidence="5">
    <location>
        <begin position="74"/>
        <end position="90"/>
    </location>
</feature>
<dbReference type="AlphaFoldDB" id="A0A482WNQ2"/>
<keyword evidence="7" id="KW-1185">Reference proteome</keyword>
<reference evidence="6 7" key="1">
    <citation type="journal article" date="2017" name="Gigascience">
        <title>Genome sequence of the small brown planthopper, Laodelphax striatellus.</title>
        <authorList>
            <person name="Zhu J."/>
            <person name="Jiang F."/>
            <person name="Wang X."/>
            <person name="Yang P."/>
            <person name="Bao Y."/>
            <person name="Zhao W."/>
            <person name="Wang W."/>
            <person name="Lu H."/>
            <person name="Wang Q."/>
            <person name="Cui N."/>
            <person name="Li J."/>
            <person name="Chen X."/>
            <person name="Luo L."/>
            <person name="Yu J."/>
            <person name="Kang L."/>
            <person name="Cui F."/>
        </authorList>
    </citation>
    <scope>NUCLEOTIDE SEQUENCE [LARGE SCALE GENOMIC DNA]</scope>
    <source>
        <strain evidence="6">Lst14</strain>
    </source>
</reference>
<dbReference type="SUPFAM" id="SSF103473">
    <property type="entry name" value="MFS general substrate transporter"/>
    <property type="match status" value="1"/>
</dbReference>
<feature type="transmembrane region" description="Helical" evidence="5">
    <location>
        <begin position="164"/>
        <end position="183"/>
    </location>
</feature>
<proteinExistence type="predicted"/>
<dbReference type="InterPro" id="IPR050382">
    <property type="entry name" value="MFS_Na/Anion_cotransporter"/>
</dbReference>
<feature type="transmembrane region" description="Helical" evidence="5">
    <location>
        <begin position="189"/>
        <end position="212"/>
    </location>
</feature>
<feature type="transmembrane region" description="Helical" evidence="5">
    <location>
        <begin position="258"/>
        <end position="274"/>
    </location>
</feature>
<sequence length="483" mass="53467">MDLNTAVRLLEEGQAQPTNTGIVHSREFISKRTKLFFMVFIGMCLHGIIQMNLVVENARYYDCAGGVINSAKEGYVTPFFLTTSLPQILFGRMSDVLGGRKVFGLSILIVSCVLVIFPAAVQSGIGNIEIDAMRMLMSFLLAPVHSATINIMTKWIPPSERGRFASNLFACSFGSAIFMLIPTKMIRQYGVGVMCYTSALFGFIWSIIWFTCISDSPLNHTRISDKEKNYIVESSMKAGTIYDSVSPQWIDMICTKQVWVIMSADALLTLASYFSSEPAIIMMIEKANAENQCWLYSISPIVTFLVSLISGLACDYFLSRGIVTVITARKTFTCFAAFATSIAHSALMLTGNGWTYKHVLIFEVTNGFIGTSSCGLELAFNDFAPNFAATLYGITACTSGLVAFIVMKIISSIDFKDTRAPLDELLCIAIAFSCSGGLLYLVFGKSELVRWNQHYVAPRSAMRDNRKTNHILVKRDSSYIRCL</sequence>
<dbReference type="InterPro" id="IPR011701">
    <property type="entry name" value="MFS"/>
</dbReference>
<keyword evidence="4 5" id="KW-0472">Membrane</keyword>
<name>A0A482WNQ2_LAOST</name>
<comment type="caution">
    <text evidence="6">The sequence shown here is derived from an EMBL/GenBank/DDBJ whole genome shotgun (WGS) entry which is preliminary data.</text>
</comment>
<dbReference type="InterPro" id="IPR036259">
    <property type="entry name" value="MFS_trans_sf"/>
</dbReference>
<dbReference type="PANTHER" id="PTHR11662">
    <property type="entry name" value="SOLUTE CARRIER FAMILY 17"/>
    <property type="match status" value="1"/>
</dbReference>
<dbReference type="InParanoid" id="A0A482WNQ2"/>
<feature type="transmembrane region" description="Helical" evidence="5">
    <location>
        <begin position="102"/>
        <end position="121"/>
    </location>
</feature>
<feature type="transmembrane region" description="Helical" evidence="5">
    <location>
        <begin position="387"/>
        <end position="410"/>
    </location>
</feature>
<feature type="transmembrane region" description="Helical" evidence="5">
    <location>
        <begin position="133"/>
        <end position="152"/>
    </location>
</feature>
<evidence type="ECO:0000256" key="2">
    <source>
        <dbReference type="ARBA" id="ARBA00022692"/>
    </source>
</evidence>
<feature type="transmembrane region" description="Helical" evidence="5">
    <location>
        <begin position="35"/>
        <end position="54"/>
    </location>
</feature>
<evidence type="ECO:0000256" key="5">
    <source>
        <dbReference type="SAM" id="Phobius"/>
    </source>
</evidence>
<dbReference type="STRING" id="195883.A0A482WNQ2"/>
<evidence type="ECO:0000256" key="4">
    <source>
        <dbReference type="ARBA" id="ARBA00023136"/>
    </source>
</evidence>
<comment type="subcellular location">
    <subcellularLocation>
        <location evidence="1">Membrane</location>
        <topology evidence="1">Multi-pass membrane protein</topology>
    </subcellularLocation>
</comment>
<evidence type="ECO:0000256" key="1">
    <source>
        <dbReference type="ARBA" id="ARBA00004141"/>
    </source>
</evidence>
<organism evidence="6 7">
    <name type="scientific">Laodelphax striatellus</name>
    <name type="common">Small brown planthopper</name>
    <name type="synonym">Delphax striatella</name>
    <dbReference type="NCBI Taxonomy" id="195883"/>
    <lineage>
        <taxon>Eukaryota</taxon>
        <taxon>Metazoa</taxon>
        <taxon>Ecdysozoa</taxon>
        <taxon>Arthropoda</taxon>
        <taxon>Hexapoda</taxon>
        <taxon>Insecta</taxon>
        <taxon>Pterygota</taxon>
        <taxon>Neoptera</taxon>
        <taxon>Paraneoptera</taxon>
        <taxon>Hemiptera</taxon>
        <taxon>Auchenorrhyncha</taxon>
        <taxon>Fulgoroidea</taxon>
        <taxon>Delphacidae</taxon>
        <taxon>Criomorphinae</taxon>
        <taxon>Laodelphax</taxon>
    </lineage>
</organism>
<evidence type="ECO:0000313" key="6">
    <source>
        <dbReference type="EMBL" id="RZF35164.1"/>
    </source>
</evidence>
<dbReference type="Proteomes" id="UP000291343">
    <property type="component" value="Unassembled WGS sequence"/>
</dbReference>
<feature type="transmembrane region" description="Helical" evidence="5">
    <location>
        <begin position="294"/>
        <end position="318"/>
    </location>
</feature>
<dbReference type="Gene3D" id="1.20.1250.20">
    <property type="entry name" value="MFS general substrate transporter like domains"/>
    <property type="match status" value="1"/>
</dbReference>
<dbReference type="EMBL" id="QKKF02029497">
    <property type="protein sequence ID" value="RZF35164.1"/>
    <property type="molecule type" value="Genomic_DNA"/>
</dbReference>